<gene>
    <name evidence="1" type="ORF">KL86DYS1_11081</name>
</gene>
<dbReference type="AlphaFoldDB" id="A0A212J465"/>
<protein>
    <submittedName>
        <fullName evidence="1">Uncharacterized protein</fullName>
    </submittedName>
</protein>
<dbReference type="RefSeq" id="WP_296938938.1">
    <property type="nucleotide sequence ID" value="NZ_LT599032.1"/>
</dbReference>
<organism evidence="1">
    <name type="scientific">uncultured Dysgonomonas sp</name>
    <dbReference type="NCBI Taxonomy" id="206096"/>
    <lineage>
        <taxon>Bacteria</taxon>
        <taxon>Pseudomonadati</taxon>
        <taxon>Bacteroidota</taxon>
        <taxon>Bacteroidia</taxon>
        <taxon>Bacteroidales</taxon>
        <taxon>Dysgonomonadaceae</taxon>
        <taxon>Dysgonomonas</taxon>
        <taxon>environmental samples</taxon>
    </lineage>
</organism>
<evidence type="ECO:0000313" key="1">
    <source>
        <dbReference type="EMBL" id="SBV94240.1"/>
    </source>
</evidence>
<reference evidence="1" key="1">
    <citation type="submission" date="2016-04" db="EMBL/GenBank/DDBJ databases">
        <authorList>
            <person name="Evans L.H."/>
            <person name="Alamgir A."/>
            <person name="Owens N."/>
            <person name="Weber N.D."/>
            <person name="Virtaneva K."/>
            <person name="Barbian K."/>
            <person name="Babar A."/>
            <person name="Rosenke K."/>
        </authorList>
    </citation>
    <scope>NUCLEOTIDE SEQUENCE</scope>
    <source>
        <strain evidence="1">86-1</strain>
    </source>
</reference>
<sequence length="235" mass="27533">MPYRRLPNTDNARIKALKVAIEKHNSLFGQGVISLDIRRMELMLRNFENAQVRYRDSLETQAASNRKFQKLIKNARLYISHFIQVMNLCVIRNEIKKEQKQLYNIDPENFTVPDLTSNDALLYWGDSLMKGEQARLGQGGAPIYNPTIARVNVAFSQFKDAYFNQKTYQNTTARQLDILSEQRKDIDNVLSTLWNQIESAFANLPAKERLERCKEYGVVYYLRKDEKEKEDRENN</sequence>
<accession>A0A212J465</accession>
<proteinExistence type="predicted"/>
<dbReference type="EMBL" id="FLUM01000001">
    <property type="protein sequence ID" value="SBV94240.1"/>
    <property type="molecule type" value="Genomic_DNA"/>
</dbReference>
<name>A0A212J465_9BACT</name>